<keyword evidence="3" id="KW-1133">Transmembrane helix</keyword>
<keyword evidence="2" id="KW-0812">Transmembrane</keyword>
<keyword evidence="4" id="KW-0472">Membrane</keyword>
<keyword evidence="7" id="KW-1185">Reference proteome</keyword>
<gene>
    <name evidence="6" type="ORF">R2363_07990</name>
</gene>
<sequence>MLFVMLALTVGTVGATPGKLLFRLRVVSVAGGRLSLPRAVLRAALRAPSVRVSASFRRAASSCPWASGPSAAACCS</sequence>
<evidence type="ECO:0000313" key="7">
    <source>
        <dbReference type="Proteomes" id="UP001278571"/>
    </source>
</evidence>
<reference evidence="6 7" key="1">
    <citation type="submission" date="2023-10" db="EMBL/GenBank/DDBJ databases">
        <authorList>
            <person name="Wang X.X."/>
        </authorList>
    </citation>
    <scope>NUCLEOTIDE SEQUENCE [LARGE SCALE GENOMIC DNA]</scope>
    <source>
        <strain evidence="6 7">NBRC 12816</strain>
    </source>
</reference>
<organism evidence="6 7">
    <name type="scientific">Streptomyces roseolus</name>
    <dbReference type="NCBI Taxonomy" id="67358"/>
    <lineage>
        <taxon>Bacteria</taxon>
        <taxon>Bacillati</taxon>
        <taxon>Actinomycetota</taxon>
        <taxon>Actinomycetes</taxon>
        <taxon>Kitasatosporales</taxon>
        <taxon>Streptomycetaceae</taxon>
        <taxon>Streptomyces</taxon>
    </lineage>
</organism>
<evidence type="ECO:0000256" key="2">
    <source>
        <dbReference type="ARBA" id="ARBA00022692"/>
    </source>
</evidence>
<dbReference type="InterPro" id="IPR010432">
    <property type="entry name" value="RDD"/>
</dbReference>
<dbReference type="RefSeq" id="WP_319008635.1">
    <property type="nucleotide sequence ID" value="NZ_JAWJZF010000283.1"/>
</dbReference>
<evidence type="ECO:0000256" key="4">
    <source>
        <dbReference type="ARBA" id="ARBA00023136"/>
    </source>
</evidence>
<comment type="caution">
    <text evidence="6">The sequence shown here is derived from an EMBL/GenBank/DDBJ whole genome shotgun (WGS) entry which is preliminary data.</text>
</comment>
<dbReference type="EMBL" id="JAWJZF010000283">
    <property type="protein sequence ID" value="MDX2292108.1"/>
    <property type="molecule type" value="Genomic_DNA"/>
</dbReference>
<feature type="domain" description="RDD" evidence="5">
    <location>
        <begin position="2"/>
        <end position="46"/>
    </location>
</feature>
<comment type="subcellular location">
    <subcellularLocation>
        <location evidence="1">Membrane</location>
        <topology evidence="1">Multi-pass membrane protein</topology>
    </subcellularLocation>
</comment>
<proteinExistence type="predicted"/>
<evidence type="ECO:0000256" key="1">
    <source>
        <dbReference type="ARBA" id="ARBA00004141"/>
    </source>
</evidence>
<protein>
    <submittedName>
        <fullName evidence="6">RDD family protein</fullName>
    </submittedName>
</protein>
<evidence type="ECO:0000256" key="3">
    <source>
        <dbReference type="ARBA" id="ARBA00022989"/>
    </source>
</evidence>
<evidence type="ECO:0000259" key="5">
    <source>
        <dbReference type="Pfam" id="PF06271"/>
    </source>
</evidence>
<dbReference type="Proteomes" id="UP001278571">
    <property type="component" value="Unassembled WGS sequence"/>
</dbReference>
<accession>A0ABU4K300</accession>
<dbReference type="Pfam" id="PF06271">
    <property type="entry name" value="RDD"/>
    <property type="match status" value="1"/>
</dbReference>
<name>A0ABU4K300_9ACTN</name>
<evidence type="ECO:0000313" key="6">
    <source>
        <dbReference type="EMBL" id="MDX2292108.1"/>
    </source>
</evidence>